<dbReference type="Proteomes" id="UP000001312">
    <property type="component" value="Unassembled WGS sequence"/>
</dbReference>
<reference evidence="2" key="1">
    <citation type="journal article" date="2011" name="PLoS Genet.">
        <title>Genomic analysis of the necrotrophic fungal pathogens Sclerotinia sclerotiorum and Botrytis cinerea.</title>
        <authorList>
            <person name="Amselem J."/>
            <person name="Cuomo C.A."/>
            <person name="van Kan J.A."/>
            <person name="Viaud M."/>
            <person name="Benito E.P."/>
            <person name="Couloux A."/>
            <person name="Coutinho P.M."/>
            <person name="de Vries R.P."/>
            <person name="Dyer P.S."/>
            <person name="Fillinger S."/>
            <person name="Fournier E."/>
            <person name="Gout L."/>
            <person name="Hahn M."/>
            <person name="Kohn L."/>
            <person name="Lapalu N."/>
            <person name="Plummer K.M."/>
            <person name="Pradier J.M."/>
            <person name="Quevillon E."/>
            <person name="Sharon A."/>
            <person name="Simon A."/>
            <person name="ten Have A."/>
            <person name="Tudzynski B."/>
            <person name="Tudzynski P."/>
            <person name="Wincker P."/>
            <person name="Andrew M."/>
            <person name="Anthouard V."/>
            <person name="Beever R.E."/>
            <person name="Beffa R."/>
            <person name="Benoit I."/>
            <person name="Bouzid O."/>
            <person name="Brault B."/>
            <person name="Chen Z."/>
            <person name="Choquer M."/>
            <person name="Collemare J."/>
            <person name="Cotton P."/>
            <person name="Danchin E.G."/>
            <person name="Da Silva C."/>
            <person name="Gautier A."/>
            <person name="Giraud C."/>
            <person name="Giraud T."/>
            <person name="Gonzalez C."/>
            <person name="Grossetete S."/>
            <person name="Guldener U."/>
            <person name="Henrissat B."/>
            <person name="Howlett B.J."/>
            <person name="Kodira C."/>
            <person name="Kretschmer M."/>
            <person name="Lappartient A."/>
            <person name="Leroch M."/>
            <person name="Levis C."/>
            <person name="Mauceli E."/>
            <person name="Neuveglise C."/>
            <person name="Oeser B."/>
            <person name="Pearson M."/>
            <person name="Poulain J."/>
            <person name="Poussereau N."/>
            <person name="Quesneville H."/>
            <person name="Rascle C."/>
            <person name="Schumacher J."/>
            <person name="Segurens B."/>
            <person name="Sexton A."/>
            <person name="Silva E."/>
            <person name="Sirven C."/>
            <person name="Soanes D.M."/>
            <person name="Talbot N.J."/>
            <person name="Templeton M."/>
            <person name="Yandava C."/>
            <person name="Yarden O."/>
            <person name="Zeng Q."/>
            <person name="Rollins J.A."/>
            <person name="Lebrun M.H."/>
            <person name="Dickman M."/>
        </authorList>
    </citation>
    <scope>NUCLEOTIDE SEQUENCE [LARGE SCALE GENOMIC DNA]</scope>
    <source>
        <strain evidence="2">ATCC 18683 / 1980 / Ss-1</strain>
    </source>
</reference>
<dbReference type="EMBL" id="CH476644">
    <property type="protein sequence ID" value="EDN98473.1"/>
    <property type="molecule type" value="Genomic_DNA"/>
</dbReference>
<organism evidence="1 2">
    <name type="scientific">Sclerotinia sclerotiorum (strain ATCC 18683 / 1980 / Ss-1)</name>
    <name type="common">White mold</name>
    <name type="synonym">Whetzelinia sclerotiorum</name>
    <dbReference type="NCBI Taxonomy" id="665079"/>
    <lineage>
        <taxon>Eukaryota</taxon>
        <taxon>Fungi</taxon>
        <taxon>Dikarya</taxon>
        <taxon>Ascomycota</taxon>
        <taxon>Pezizomycotina</taxon>
        <taxon>Leotiomycetes</taxon>
        <taxon>Helotiales</taxon>
        <taxon>Sclerotiniaceae</taxon>
        <taxon>Sclerotinia</taxon>
    </lineage>
</organism>
<dbReference type="InParanoid" id="A7F6V2"/>
<dbReference type="RefSeq" id="XP_001585815.1">
    <property type="nucleotide sequence ID" value="XM_001585765.1"/>
</dbReference>
<gene>
    <name evidence="1" type="ORF">SS1G_13332</name>
</gene>
<evidence type="ECO:0000313" key="1">
    <source>
        <dbReference type="EMBL" id="EDN98473.1"/>
    </source>
</evidence>
<keyword evidence="2" id="KW-1185">Reference proteome</keyword>
<proteinExistence type="predicted"/>
<dbReference type="KEGG" id="ssl:SS1G_13332"/>
<name>A7F6V2_SCLS1</name>
<accession>A7F6V2</accession>
<sequence>MIDARLLWHIETLTSILDELKEENLGSVKSSHPTPPKR</sequence>
<dbReference type="AlphaFoldDB" id="A7F6V2"/>
<dbReference type="GeneID" id="5481874"/>
<protein>
    <submittedName>
        <fullName evidence="1">Uncharacterized protein</fullName>
    </submittedName>
</protein>
<evidence type="ECO:0000313" key="2">
    <source>
        <dbReference type="Proteomes" id="UP000001312"/>
    </source>
</evidence>